<evidence type="ECO:0000256" key="3">
    <source>
        <dbReference type="ARBA" id="ARBA00022553"/>
    </source>
</evidence>
<dbReference type="SMART" id="SM00386">
    <property type="entry name" value="HAT"/>
    <property type="match status" value="7"/>
</dbReference>
<dbReference type="EMBL" id="JAEPQZ010000011">
    <property type="protein sequence ID" value="KAG2175642.1"/>
    <property type="molecule type" value="Genomic_DNA"/>
</dbReference>
<evidence type="ECO:0000256" key="5">
    <source>
        <dbReference type="ARBA" id="ARBA00023242"/>
    </source>
</evidence>
<keyword evidence="6" id="KW-0802">TPR repeat</keyword>
<feature type="domain" description="S1 motif" evidence="8">
    <location>
        <begin position="827"/>
        <end position="898"/>
    </location>
</feature>
<feature type="compositionally biased region" description="Polar residues" evidence="7">
    <location>
        <begin position="67"/>
        <end position="78"/>
    </location>
</feature>
<feature type="region of interest" description="Disordered" evidence="7">
    <location>
        <begin position="672"/>
        <end position="700"/>
    </location>
</feature>
<dbReference type="CDD" id="cd05693">
    <property type="entry name" value="S1_Rrp5_repeat_hs1_sc1"/>
    <property type="match status" value="1"/>
</dbReference>
<dbReference type="InterPro" id="IPR057301">
    <property type="entry name" value="Rrp5_OB_4th"/>
</dbReference>
<organism evidence="9 10">
    <name type="scientific">Mortierella isabellina</name>
    <name type="common">Filamentous fungus</name>
    <name type="synonym">Umbelopsis isabellina</name>
    <dbReference type="NCBI Taxonomy" id="91625"/>
    <lineage>
        <taxon>Eukaryota</taxon>
        <taxon>Fungi</taxon>
        <taxon>Fungi incertae sedis</taxon>
        <taxon>Mucoromycota</taxon>
        <taxon>Mucoromycotina</taxon>
        <taxon>Umbelopsidomycetes</taxon>
        <taxon>Umbelopsidales</taxon>
        <taxon>Umbelopsidaceae</taxon>
        <taxon>Umbelopsis</taxon>
    </lineage>
</organism>
<evidence type="ECO:0000313" key="9">
    <source>
        <dbReference type="EMBL" id="KAG2175642.1"/>
    </source>
</evidence>
<feature type="domain" description="S1 motif" evidence="8">
    <location>
        <begin position="1103"/>
        <end position="1173"/>
    </location>
</feature>
<dbReference type="InterPro" id="IPR055430">
    <property type="entry name" value="HAT_Syf1_CNRKL1_C"/>
</dbReference>
<name>A0A8H7UBN1_MORIS</name>
<protein>
    <recommendedName>
        <fullName evidence="8">S1 motif domain-containing protein</fullName>
    </recommendedName>
</protein>
<feature type="compositionally biased region" description="Basic and acidic residues" evidence="7">
    <location>
        <begin position="1"/>
        <end position="16"/>
    </location>
</feature>
<feature type="region of interest" description="Disordered" evidence="7">
    <location>
        <begin position="61"/>
        <end position="102"/>
    </location>
</feature>
<feature type="compositionally biased region" description="Acidic residues" evidence="7">
    <location>
        <begin position="1226"/>
        <end position="1262"/>
    </location>
</feature>
<dbReference type="Pfam" id="PF24685">
    <property type="entry name" value="OB_RRP5_4th"/>
    <property type="match status" value="1"/>
</dbReference>
<evidence type="ECO:0000259" key="8">
    <source>
        <dbReference type="PROSITE" id="PS50126"/>
    </source>
</evidence>
<dbReference type="SMART" id="SM00316">
    <property type="entry name" value="S1"/>
    <property type="match status" value="11"/>
</dbReference>
<dbReference type="SUPFAM" id="SSF48452">
    <property type="entry name" value="TPR-like"/>
    <property type="match status" value="1"/>
</dbReference>
<feature type="repeat" description="TPR" evidence="6">
    <location>
        <begin position="1444"/>
        <end position="1477"/>
    </location>
</feature>
<feature type="compositionally biased region" description="Basic and acidic residues" evidence="7">
    <location>
        <begin position="1305"/>
        <end position="1314"/>
    </location>
</feature>
<dbReference type="InterPro" id="IPR048059">
    <property type="entry name" value="Rrp5_S1_rpt_hs1_sc1"/>
</dbReference>
<dbReference type="FunFam" id="2.40.50.140:FF:000155">
    <property type="entry name" value="rRNA biogenesis protein RRP5"/>
    <property type="match status" value="1"/>
</dbReference>
<dbReference type="FunFam" id="1.25.40.10:FF:000065">
    <property type="entry name" value="Programmed cell death 11"/>
    <property type="match status" value="1"/>
</dbReference>
<dbReference type="Gene3D" id="2.40.50.140">
    <property type="entry name" value="Nucleic acid-binding proteins"/>
    <property type="match status" value="11"/>
</dbReference>
<dbReference type="InterPro" id="IPR057302">
    <property type="entry name" value="Rrp5_S1"/>
</dbReference>
<feature type="domain" description="S1 motif" evidence="8">
    <location>
        <begin position="513"/>
        <end position="582"/>
    </location>
</feature>
<dbReference type="InterPro" id="IPR045209">
    <property type="entry name" value="Rrp5"/>
</dbReference>
<gene>
    <name evidence="9" type="ORF">INT43_001289</name>
</gene>
<feature type="domain" description="S1 motif" evidence="8">
    <location>
        <begin position="714"/>
        <end position="790"/>
    </location>
</feature>
<feature type="compositionally biased region" description="Basic and acidic residues" evidence="7">
    <location>
        <begin position="676"/>
        <end position="693"/>
    </location>
</feature>
<evidence type="ECO:0000256" key="6">
    <source>
        <dbReference type="PROSITE-ProRule" id="PRU00339"/>
    </source>
</evidence>
<feature type="domain" description="S1 motif" evidence="8">
    <location>
        <begin position="918"/>
        <end position="988"/>
    </location>
</feature>
<dbReference type="CDD" id="cd05697">
    <property type="entry name" value="S1_Rrp5_repeat_hs5"/>
    <property type="match status" value="1"/>
</dbReference>
<feature type="domain" description="S1 motif" evidence="8">
    <location>
        <begin position="1014"/>
        <end position="1083"/>
    </location>
</feature>
<dbReference type="InterPro" id="IPR003107">
    <property type="entry name" value="HAT"/>
</dbReference>
<dbReference type="PANTHER" id="PTHR23270">
    <property type="entry name" value="PROGRAMMED CELL DEATH PROTEIN 11 PRE-RRNA PROCESSING PROTEIN RRP5"/>
    <property type="match status" value="1"/>
</dbReference>
<proteinExistence type="predicted"/>
<dbReference type="InterPro" id="IPR003029">
    <property type="entry name" value="S1_domain"/>
</dbReference>
<dbReference type="InterPro" id="IPR012340">
    <property type="entry name" value="NA-bd_OB-fold"/>
</dbReference>
<dbReference type="PANTHER" id="PTHR23270:SF10">
    <property type="entry name" value="PROTEIN RRP5 HOMOLOG"/>
    <property type="match status" value="1"/>
</dbReference>
<feature type="compositionally biased region" description="Basic and acidic residues" evidence="7">
    <location>
        <begin position="93"/>
        <end position="102"/>
    </location>
</feature>
<dbReference type="Pfam" id="PF00575">
    <property type="entry name" value="S1"/>
    <property type="match status" value="2"/>
</dbReference>
<dbReference type="InterPro" id="IPR019734">
    <property type="entry name" value="TPR_rpt"/>
</dbReference>
<evidence type="ECO:0000256" key="7">
    <source>
        <dbReference type="SAM" id="MobiDB-lite"/>
    </source>
</evidence>
<dbReference type="Gene3D" id="1.25.40.10">
    <property type="entry name" value="Tetratricopeptide repeat domain"/>
    <property type="match status" value="1"/>
</dbReference>
<dbReference type="GO" id="GO:0006364">
    <property type="term" value="P:rRNA processing"/>
    <property type="evidence" value="ECO:0007669"/>
    <property type="project" value="UniProtKB-KW"/>
</dbReference>
<dbReference type="Pfam" id="PF23459">
    <property type="entry name" value="S1_RRP5"/>
    <property type="match status" value="5"/>
</dbReference>
<feature type="compositionally biased region" description="Acidic residues" evidence="7">
    <location>
        <begin position="1179"/>
        <end position="1218"/>
    </location>
</feature>
<feature type="domain" description="S1 motif" evidence="8">
    <location>
        <begin position="232"/>
        <end position="308"/>
    </location>
</feature>
<evidence type="ECO:0000256" key="2">
    <source>
        <dbReference type="ARBA" id="ARBA00022552"/>
    </source>
</evidence>
<comment type="caution">
    <text evidence="9">The sequence shown here is derived from an EMBL/GenBank/DDBJ whole genome shotgun (WGS) entry which is preliminary data.</text>
</comment>
<evidence type="ECO:0000256" key="4">
    <source>
        <dbReference type="ARBA" id="ARBA00022737"/>
    </source>
</evidence>
<dbReference type="GO" id="GO:0032040">
    <property type="term" value="C:small-subunit processome"/>
    <property type="evidence" value="ECO:0007669"/>
    <property type="project" value="TreeGrafter"/>
</dbReference>
<feature type="compositionally biased region" description="Acidic residues" evidence="7">
    <location>
        <begin position="1283"/>
        <end position="1294"/>
    </location>
</feature>
<feature type="domain" description="S1 motif" evidence="8">
    <location>
        <begin position="330"/>
        <end position="400"/>
    </location>
</feature>
<accession>A0A8H7UBN1</accession>
<keyword evidence="4" id="KW-0677">Repeat</keyword>
<feature type="region of interest" description="Disordered" evidence="7">
    <location>
        <begin position="1179"/>
        <end position="1317"/>
    </location>
</feature>
<feature type="domain" description="S1 motif" evidence="8">
    <location>
        <begin position="602"/>
        <end position="671"/>
    </location>
</feature>
<keyword evidence="5" id="KW-0539">Nucleus</keyword>
<dbReference type="OrthoDB" id="412781at2759"/>
<feature type="domain" description="S1 motif" evidence="8">
    <location>
        <begin position="420"/>
        <end position="496"/>
    </location>
</feature>
<feature type="compositionally biased region" description="Basic residues" evidence="7">
    <location>
        <begin position="81"/>
        <end position="92"/>
    </location>
</feature>
<keyword evidence="10" id="KW-1185">Reference proteome</keyword>
<sequence length="1586" mass="174972">MVAAKKETKKTGDSAVKKRKQQEDSSSAVAARTTDEFNFPRGGASVLTALEHKEISRKADEDVLFSNDGSSAAAQSETPAAKKRKNNKGKASKKSDETPVTNGKEKIKIESLSFKRLNVGMTLLGCISKINDLNLVVSLPHQLVGSVAITEISDPITKAVEAVAQAEEEDEEGVLPDLANLFKVGQWVRCCIIQLSGSDEQQGVSLDKRSKTKKRIDLSLKPEIVNNGVVVNDFAKGMSLGMSVQSVEDHGYILSTGIDGISGFCHNKDAKKYTEKFNGGNPLVDGQLVQCSVLNVPENKRTVNVTLDPKQVVDSTFDEPCSVINSIVPGNLVSATIASIHTSGLVVTFMGFFEATIDLSHIGVRPEDIESKFKLGQNLKARITFCSLSTTPKKIGASLLPNIVDLAQDNTPLEDRFPVGKIFEKVIVKRVDTKNGLDVDIDGLEKVKGFVHISRVADDHVTALSATAGDYKLDSTHRARVVGHSPVDNVLQLSMEQSVLDQKFLRVNDIQVGSIVEGTVQKLTDNGVVINLTGQITALAPRLHLADVKLTHPEKKFKPGSKVKGMVLVSDPVKKKVIVTLKRTIVNSELPTITSYSDVKPGLITYGTISGFRPFGCIISYCNNVRALAPISELSDSFIKDPSENFQLGQSVKTRVLTVDASTASLRVSFKTTPPAEKEKKTEKAASKKDKATSKPVVNPVDSNITTAEEYTPGRVTKAKVTSVKENQVNLDLADNVKGRVHITEAFNSFDEIKNLKHPLRRIHHGTVIDVTVLGQHDSKSHTYLPITHRGKSNAMVECTLKSNTDAMEVDNATPKKPLEIKDLKVGDKFISFVSEVKNDSLMVNIGVNLRGRIAKMHVSQDVKVLNDLKANFIVGQALHASVLSVDQEKNRVDLANITDGDIATDPTVTDVNSLEKGMIVRGTVTKADSSRGVVVKLADHLFGKIHLTDLSDEFVKNPTKQFEPGNIVRCFILDLDKDTKKIDLSVRKSKLEEVDSAAIVNPEVNKLADVKVDAICKGYVQNVADKGLFVFVGRDTVGRVKISEVSDDFVKDWKAMFKAGQLVEAKVLSVDEKANQLELTLKKSAIDPSIGPKKTLADFSQGEKVKGVVTSVKPIGVFIKIENSVVSGLCHISQISDTAVSDVSKIYSVGDPVKAIILNVDLSKKRISFGLKASYFDEEDAEEDSDADSEVGSDEDVDEDEEGDEMLVDDDDEDDEANGMVNLADMDDSEQGSDDDEESDDQDEEMAELQESDNESDDEPVEALPVASGFNWTGETAPALESDNEEEEQSESEEAQKKKKSKKSKEVTQDKTADLATQAPQVAADYERLLLGSPNSSYLWINYMAFQLQLSEVDKAREIGERALTKINFREEQEKLNVWVAMMNLENTFGTAESLEGVFKRAIVVCEPKKVYLQLVKIYERSNKFEKAEELWKTTVKKFSQSSKVWTLFGMFYLQQNNVEGARELLQRSLQSLPKRKHIKTIVKFAQMEFKYGEAERGRTIFEGVMSNYPKRVDLWSIYLDMEIRNGEQDIIRRLFQRVTSMKHSSKKMKFFFKKWLAYEKDNGSEKDIDEVKKRALAYVESISS</sequence>
<reference evidence="9" key="1">
    <citation type="submission" date="2020-12" db="EMBL/GenBank/DDBJ databases">
        <title>Metabolic potential, ecology and presence of endohyphal bacteria is reflected in genomic diversity of Mucoromycotina.</title>
        <authorList>
            <person name="Muszewska A."/>
            <person name="Okrasinska A."/>
            <person name="Steczkiewicz K."/>
            <person name="Drgas O."/>
            <person name="Orlowska M."/>
            <person name="Perlinska-Lenart U."/>
            <person name="Aleksandrzak-Piekarczyk T."/>
            <person name="Szatraj K."/>
            <person name="Zielenkiewicz U."/>
            <person name="Pilsyk S."/>
            <person name="Malc E."/>
            <person name="Mieczkowski P."/>
            <person name="Kruszewska J.S."/>
            <person name="Biernat P."/>
            <person name="Pawlowska J."/>
        </authorList>
    </citation>
    <scope>NUCLEOTIDE SEQUENCE</scope>
    <source>
        <strain evidence="9">WA0000067209</strain>
    </source>
</reference>
<dbReference type="Proteomes" id="UP000654370">
    <property type="component" value="Unassembled WGS sequence"/>
</dbReference>
<feature type="domain" description="S1 motif" evidence="8">
    <location>
        <begin position="120"/>
        <end position="221"/>
    </location>
</feature>
<keyword evidence="2" id="KW-0698">rRNA processing</keyword>
<dbReference type="PROSITE" id="PS50005">
    <property type="entry name" value="TPR"/>
    <property type="match status" value="1"/>
</dbReference>
<dbReference type="PROSITE" id="PS50126">
    <property type="entry name" value="S1"/>
    <property type="match status" value="11"/>
</dbReference>
<dbReference type="FunFam" id="2.40.50.140:FF:000103">
    <property type="entry name" value="protein RRP5 homolog"/>
    <property type="match status" value="4"/>
</dbReference>
<dbReference type="Pfam" id="PF23231">
    <property type="entry name" value="HAT_Syf1_CNRKL1_C"/>
    <property type="match status" value="1"/>
</dbReference>
<dbReference type="SUPFAM" id="SSF50249">
    <property type="entry name" value="Nucleic acid-binding proteins"/>
    <property type="match status" value="11"/>
</dbReference>
<comment type="subcellular location">
    <subcellularLocation>
        <location evidence="1">Nucleus</location>
        <location evidence="1">Nucleolus</location>
    </subcellularLocation>
</comment>
<dbReference type="InterPro" id="IPR011990">
    <property type="entry name" value="TPR-like_helical_dom_sf"/>
</dbReference>
<dbReference type="CDD" id="cd05702">
    <property type="entry name" value="S1_Rrp5_repeat_hs11_sc8"/>
    <property type="match status" value="1"/>
</dbReference>
<evidence type="ECO:0000256" key="1">
    <source>
        <dbReference type="ARBA" id="ARBA00004604"/>
    </source>
</evidence>
<feature type="region of interest" description="Disordered" evidence="7">
    <location>
        <begin position="1"/>
        <end position="43"/>
    </location>
</feature>
<dbReference type="GO" id="GO:0003723">
    <property type="term" value="F:RNA binding"/>
    <property type="evidence" value="ECO:0007669"/>
    <property type="project" value="TreeGrafter"/>
</dbReference>
<evidence type="ECO:0000313" key="10">
    <source>
        <dbReference type="Proteomes" id="UP000654370"/>
    </source>
</evidence>
<keyword evidence="3" id="KW-0597">Phosphoprotein</keyword>
<dbReference type="InterPro" id="IPR048058">
    <property type="entry name" value="Rrp5_S1_rpt_hs11_sc8"/>
</dbReference>